<dbReference type="PROSITE" id="PS50052">
    <property type="entry name" value="GUANYLATE_KINASE_2"/>
    <property type="match status" value="1"/>
</dbReference>
<evidence type="ECO:0000256" key="1">
    <source>
        <dbReference type="ARBA" id="ARBA00005790"/>
    </source>
</evidence>
<dbReference type="FunFam" id="3.40.50.300:FF:000776">
    <property type="entry name" value="Guanylate kinase 2"/>
    <property type="match status" value="1"/>
</dbReference>
<dbReference type="NCBIfam" id="TIGR03263">
    <property type="entry name" value="guanyl_kin"/>
    <property type="match status" value="1"/>
</dbReference>
<dbReference type="PANTHER" id="PTHR23117">
    <property type="entry name" value="GUANYLATE KINASE-RELATED"/>
    <property type="match status" value="1"/>
</dbReference>
<dbReference type="Gene3D" id="3.40.50.300">
    <property type="entry name" value="P-loop containing nucleotide triphosphate hydrolases"/>
    <property type="match status" value="1"/>
</dbReference>
<evidence type="ECO:0000256" key="2">
    <source>
        <dbReference type="ARBA" id="ARBA00012961"/>
    </source>
</evidence>
<evidence type="ECO:0000313" key="9">
    <source>
        <dbReference type="Proteomes" id="UP000298663"/>
    </source>
</evidence>
<dbReference type="Pfam" id="PF00625">
    <property type="entry name" value="Guanylate_kin"/>
    <property type="match status" value="1"/>
</dbReference>
<gene>
    <name evidence="8" type="ORF">L596_012366</name>
</gene>
<dbReference type="SUPFAM" id="SSF52540">
    <property type="entry name" value="P-loop containing nucleoside triphosphate hydrolases"/>
    <property type="match status" value="1"/>
</dbReference>
<dbReference type="InterPro" id="IPR008145">
    <property type="entry name" value="GK/Ca_channel_bsu"/>
</dbReference>
<dbReference type="PANTHER" id="PTHR23117:SF13">
    <property type="entry name" value="GUANYLATE KINASE"/>
    <property type="match status" value="1"/>
</dbReference>
<dbReference type="InterPro" id="IPR008144">
    <property type="entry name" value="Guanylate_kin-like_dom"/>
</dbReference>
<dbReference type="GO" id="GO:0034330">
    <property type="term" value="P:cell junction organization"/>
    <property type="evidence" value="ECO:0007669"/>
    <property type="project" value="UniProtKB-ARBA"/>
</dbReference>
<keyword evidence="6" id="KW-0067">ATP-binding</keyword>
<sequence length="267" mass="29911">MLRRGFTQQHTLYSKSAGVNGAVRDCGDDRSKSMATGDIEIDVKDMKMVNETIEKTKMKHRYLDLGLQAEQEDLRPRSSPILVLSGPSGSGKSTLLSKVMAEFPSFAFGISHTTRAPRAGEVHGRHYWFSERQAMERQIAAGEFLEHASFGGNLYGTSFKSVEEIQKTGRICVLDLELQGVRNVKKAALGAKFVLIKAPSIEALEERLRGRKTESEDSLKKRLKHAKEDLDAIEDDPTLFDQVIVNDNLEYAYGELRMMLLKNGFVQ</sequence>
<evidence type="ECO:0000256" key="6">
    <source>
        <dbReference type="ARBA" id="ARBA00022840"/>
    </source>
</evidence>
<accession>A0A4U5NWV3</accession>
<dbReference type="EC" id="2.7.4.8" evidence="2"/>
<proteinExistence type="inferred from homology"/>
<dbReference type="Proteomes" id="UP000298663">
    <property type="component" value="Unassembled WGS sequence"/>
</dbReference>
<evidence type="ECO:0000256" key="3">
    <source>
        <dbReference type="ARBA" id="ARBA00022679"/>
    </source>
</evidence>
<comment type="similarity">
    <text evidence="1">Belongs to the guanylate kinase family.</text>
</comment>
<keyword evidence="9" id="KW-1185">Reference proteome</keyword>
<dbReference type="GO" id="GO:0005524">
    <property type="term" value="F:ATP binding"/>
    <property type="evidence" value="ECO:0007669"/>
    <property type="project" value="UniProtKB-KW"/>
</dbReference>
<dbReference type="SMART" id="SM00072">
    <property type="entry name" value="GuKc"/>
    <property type="match status" value="1"/>
</dbReference>
<evidence type="ECO:0000256" key="5">
    <source>
        <dbReference type="ARBA" id="ARBA00022777"/>
    </source>
</evidence>
<dbReference type="FunFam" id="3.30.63.10:FF:000002">
    <property type="entry name" value="Guanylate kinase 1"/>
    <property type="match status" value="1"/>
</dbReference>
<organism evidence="8 9">
    <name type="scientific">Steinernema carpocapsae</name>
    <name type="common">Entomopathogenic nematode</name>
    <dbReference type="NCBI Taxonomy" id="34508"/>
    <lineage>
        <taxon>Eukaryota</taxon>
        <taxon>Metazoa</taxon>
        <taxon>Ecdysozoa</taxon>
        <taxon>Nematoda</taxon>
        <taxon>Chromadorea</taxon>
        <taxon>Rhabditida</taxon>
        <taxon>Tylenchina</taxon>
        <taxon>Panagrolaimomorpha</taxon>
        <taxon>Strongyloidoidea</taxon>
        <taxon>Steinernematidae</taxon>
        <taxon>Steinernema</taxon>
    </lineage>
</organism>
<dbReference type="CDD" id="cd00071">
    <property type="entry name" value="GMPK"/>
    <property type="match status" value="1"/>
</dbReference>
<dbReference type="GO" id="GO:0004385">
    <property type="term" value="F:GMP kinase activity"/>
    <property type="evidence" value="ECO:0007669"/>
    <property type="project" value="UniProtKB-EC"/>
</dbReference>
<dbReference type="EMBL" id="AZBU02000003">
    <property type="protein sequence ID" value="TKR88069.1"/>
    <property type="molecule type" value="Genomic_DNA"/>
</dbReference>
<evidence type="ECO:0000259" key="7">
    <source>
        <dbReference type="PROSITE" id="PS50052"/>
    </source>
</evidence>
<keyword evidence="3" id="KW-0808">Transferase</keyword>
<evidence type="ECO:0000256" key="4">
    <source>
        <dbReference type="ARBA" id="ARBA00022741"/>
    </source>
</evidence>
<dbReference type="AlphaFoldDB" id="A0A4U5NWV3"/>
<reference evidence="8 9" key="2">
    <citation type="journal article" date="2019" name="G3 (Bethesda)">
        <title>Hybrid Assembly of the Genome of the Entomopathogenic Nematode Steinernema carpocapsae Identifies the X-Chromosome.</title>
        <authorList>
            <person name="Serra L."/>
            <person name="Macchietto M."/>
            <person name="Macias-Munoz A."/>
            <person name="McGill C.J."/>
            <person name="Rodriguez I.M."/>
            <person name="Rodriguez B."/>
            <person name="Murad R."/>
            <person name="Mortazavi A."/>
        </authorList>
    </citation>
    <scope>NUCLEOTIDE SEQUENCE [LARGE SCALE GENOMIC DNA]</scope>
    <source>
        <strain evidence="8 9">ALL</strain>
    </source>
</reference>
<evidence type="ECO:0000313" key="8">
    <source>
        <dbReference type="EMBL" id="TKR88069.1"/>
    </source>
</evidence>
<reference evidence="8 9" key="1">
    <citation type="journal article" date="2015" name="Genome Biol.">
        <title>Comparative genomics of Steinernema reveals deeply conserved gene regulatory networks.</title>
        <authorList>
            <person name="Dillman A.R."/>
            <person name="Macchietto M."/>
            <person name="Porter C.F."/>
            <person name="Rogers A."/>
            <person name="Williams B."/>
            <person name="Antoshechkin I."/>
            <person name="Lee M.M."/>
            <person name="Goodwin Z."/>
            <person name="Lu X."/>
            <person name="Lewis E.E."/>
            <person name="Goodrich-Blair H."/>
            <person name="Stock S.P."/>
            <person name="Adams B.J."/>
            <person name="Sternberg P.W."/>
            <person name="Mortazavi A."/>
        </authorList>
    </citation>
    <scope>NUCLEOTIDE SEQUENCE [LARGE SCALE GENOMIC DNA]</scope>
    <source>
        <strain evidence="8 9">ALL</strain>
    </source>
</reference>
<protein>
    <recommendedName>
        <fullName evidence="2">guanylate kinase</fullName>
        <ecNumber evidence="2">2.7.4.8</ecNumber>
    </recommendedName>
</protein>
<dbReference type="STRING" id="34508.A0A4U5NWV3"/>
<feature type="domain" description="Guanylate kinase-like" evidence="7">
    <location>
        <begin position="79"/>
        <end position="261"/>
    </location>
</feature>
<name>A0A4U5NWV3_STECR</name>
<dbReference type="GO" id="GO:0005829">
    <property type="term" value="C:cytosol"/>
    <property type="evidence" value="ECO:0007669"/>
    <property type="project" value="TreeGrafter"/>
</dbReference>
<dbReference type="OrthoDB" id="6334211at2759"/>
<keyword evidence="4" id="KW-0547">Nucleotide-binding</keyword>
<keyword evidence="5" id="KW-0418">Kinase</keyword>
<comment type="caution">
    <text evidence="8">The sequence shown here is derived from an EMBL/GenBank/DDBJ whole genome shotgun (WGS) entry which is preliminary data.</text>
</comment>
<dbReference type="InterPro" id="IPR027417">
    <property type="entry name" value="P-loop_NTPase"/>
</dbReference>
<dbReference type="InterPro" id="IPR017665">
    <property type="entry name" value="Guanylate_kinase"/>
</dbReference>